<dbReference type="InterPro" id="IPR038071">
    <property type="entry name" value="UROD/MetE-like_sf"/>
</dbReference>
<dbReference type="InterPro" id="IPR013215">
    <property type="entry name" value="Cbl-indep_Met_Synth_N"/>
</dbReference>
<dbReference type="Pfam" id="PF08267">
    <property type="entry name" value="Meth_synt_1"/>
    <property type="match status" value="1"/>
</dbReference>
<dbReference type="EC" id="2.1.1.14" evidence="10"/>
<feature type="binding site" evidence="10">
    <location>
        <begin position="429"/>
        <end position="431"/>
    </location>
    <ligand>
        <name>L-methionine</name>
        <dbReference type="ChEBI" id="CHEBI:57844"/>
    </ligand>
</feature>
<dbReference type="GO" id="GO:0003871">
    <property type="term" value="F:5-methyltetrahydropteroyltriglutamate-homocysteine S-methyltransferase activity"/>
    <property type="evidence" value="ECO:0007669"/>
    <property type="project" value="UniProtKB-EC"/>
</dbReference>
<feature type="binding site" evidence="10">
    <location>
        <begin position="429"/>
        <end position="431"/>
    </location>
    <ligand>
        <name>L-homocysteine</name>
        <dbReference type="ChEBI" id="CHEBI:58199"/>
    </ligand>
</feature>
<keyword evidence="8 10" id="KW-0862">Zinc</keyword>
<feature type="binding site" evidence="10">
    <location>
        <position position="597"/>
    </location>
    <ligand>
        <name>L-methionine</name>
        <dbReference type="ChEBI" id="CHEBI:57844"/>
    </ligand>
</feature>
<comment type="cofactor">
    <cofactor evidence="10">
        <name>Zn(2+)</name>
        <dbReference type="ChEBI" id="CHEBI:29105"/>
    </cofactor>
    <text evidence="10">Binds 1 zinc ion per subunit.</text>
</comment>
<feature type="binding site" evidence="10">
    <location>
        <position position="725"/>
    </location>
    <ligand>
        <name>Zn(2+)</name>
        <dbReference type="ChEBI" id="CHEBI:29105"/>
        <note>catalytic</note>
    </ligand>
</feature>
<evidence type="ECO:0000256" key="8">
    <source>
        <dbReference type="ARBA" id="ARBA00022833"/>
    </source>
</evidence>
<feature type="binding site" evidence="10">
    <location>
        <begin position="513"/>
        <end position="514"/>
    </location>
    <ligand>
        <name>5-methyltetrahydropteroyltri-L-glutamate</name>
        <dbReference type="ChEBI" id="CHEBI:58207"/>
    </ligand>
</feature>
<feature type="binding site" evidence="10">
    <location>
        <position position="664"/>
    </location>
    <ligand>
        <name>Zn(2+)</name>
        <dbReference type="ChEBI" id="CHEBI:29105"/>
        <note>catalytic</note>
    </ligand>
</feature>
<dbReference type="CDD" id="cd03312">
    <property type="entry name" value="CIMS_N_terminal_like"/>
    <property type="match status" value="1"/>
</dbReference>
<feature type="domain" description="Cobalamin-independent methionine synthase MetE N-terminal" evidence="12">
    <location>
        <begin position="3"/>
        <end position="312"/>
    </location>
</feature>
<proteinExistence type="inferred from homology"/>
<keyword evidence="5 10" id="KW-0028">Amino-acid biosynthesis</keyword>
<keyword evidence="10" id="KW-0677">Repeat</keyword>
<comment type="similarity">
    <text evidence="3 10">Belongs to the vitamin-B12 independent methionine synthase family.</text>
</comment>
<name>A0ABS4CN21_9ENTE</name>
<dbReference type="RefSeq" id="WP_209558142.1">
    <property type="nucleotide sequence ID" value="NZ_JAEDXU010000007.1"/>
</dbReference>
<keyword evidence="14" id="KW-1185">Reference proteome</keyword>
<dbReference type="GO" id="GO:0032259">
    <property type="term" value="P:methylation"/>
    <property type="evidence" value="ECO:0007669"/>
    <property type="project" value="UniProtKB-KW"/>
</dbReference>
<keyword evidence="7 10" id="KW-0479">Metal-binding</keyword>
<gene>
    <name evidence="10 13" type="primary">metE</name>
    <name evidence="13" type="ORF">I6N96_13845</name>
</gene>
<comment type="pathway">
    <text evidence="2 10">Amino-acid biosynthesis; L-methionine biosynthesis via de novo pathway; L-methionine from L-homocysteine (MetE route): step 1/1.</text>
</comment>
<dbReference type="Pfam" id="PF01717">
    <property type="entry name" value="Meth_synt_2"/>
    <property type="match status" value="1"/>
</dbReference>
<evidence type="ECO:0000259" key="11">
    <source>
        <dbReference type="Pfam" id="PF01717"/>
    </source>
</evidence>
<evidence type="ECO:0000256" key="6">
    <source>
        <dbReference type="ARBA" id="ARBA00022679"/>
    </source>
</evidence>
<dbReference type="Proteomes" id="UP000673375">
    <property type="component" value="Unassembled WGS sequence"/>
</dbReference>
<evidence type="ECO:0000256" key="2">
    <source>
        <dbReference type="ARBA" id="ARBA00004681"/>
    </source>
</evidence>
<dbReference type="InterPro" id="IPR002629">
    <property type="entry name" value="Met_Synth_C/arc"/>
</dbReference>
<feature type="binding site" evidence="10">
    <location>
        <position position="482"/>
    </location>
    <ligand>
        <name>L-methionine</name>
        <dbReference type="ChEBI" id="CHEBI:57844"/>
    </ligand>
</feature>
<feature type="binding site" evidence="10">
    <location>
        <begin position="15"/>
        <end position="18"/>
    </location>
    <ligand>
        <name>5-methyltetrahydropteroyltri-L-glutamate</name>
        <dbReference type="ChEBI" id="CHEBI:58207"/>
    </ligand>
</feature>
<evidence type="ECO:0000256" key="4">
    <source>
        <dbReference type="ARBA" id="ARBA00022603"/>
    </source>
</evidence>
<evidence type="ECO:0000256" key="5">
    <source>
        <dbReference type="ARBA" id="ARBA00022605"/>
    </source>
</evidence>
<feature type="binding site" evidence="10">
    <location>
        <position position="642"/>
    </location>
    <ligand>
        <name>Zn(2+)</name>
        <dbReference type="ChEBI" id="CHEBI:29105"/>
        <note>catalytic</note>
    </ligand>
</feature>
<comment type="caution">
    <text evidence="13">The sequence shown here is derived from an EMBL/GenBank/DDBJ whole genome shotgun (WGS) entry which is preliminary data.</text>
</comment>
<keyword evidence="4 10" id="KW-0489">Methyltransferase</keyword>
<dbReference type="NCBIfam" id="TIGR01371">
    <property type="entry name" value="met_syn_B12ind"/>
    <property type="match status" value="1"/>
</dbReference>
<feature type="binding site" evidence="10">
    <location>
        <position position="597"/>
    </location>
    <ligand>
        <name>L-homocysteine</name>
        <dbReference type="ChEBI" id="CHEBI:58199"/>
    </ligand>
</feature>
<keyword evidence="6 10" id="KW-0808">Transferase</keyword>
<protein>
    <recommendedName>
        <fullName evidence="10">5-methyltetrahydropteroyltriglutamate--homocysteine methyltransferase</fullName>
        <ecNumber evidence="10">2.1.1.14</ecNumber>
    </recommendedName>
    <alternativeName>
        <fullName evidence="10">Cobalamin-independent methionine synthase</fullName>
    </alternativeName>
    <alternativeName>
        <fullName evidence="10">Methionine synthase, vitamin-B12 independent isozyme</fullName>
    </alternativeName>
</protein>
<organism evidence="13 14">
    <name type="scientific">Enterococcus larvae</name>
    <dbReference type="NCBI Taxonomy" id="2794352"/>
    <lineage>
        <taxon>Bacteria</taxon>
        <taxon>Bacillati</taxon>
        <taxon>Bacillota</taxon>
        <taxon>Bacilli</taxon>
        <taxon>Lactobacillales</taxon>
        <taxon>Enterococcaceae</taxon>
        <taxon>Enterococcus</taxon>
    </lineage>
</organism>
<dbReference type="EMBL" id="JAEDXU010000007">
    <property type="protein sequence ID" value="MBP1047362.1"/>
    <property type="molecule type" value="Genomic_DNA"/>
</dbReference>
<evidence type="ECO:0000313" key="13">
    <source>
        <dbReference type="EMBL" id="MBP1047362.1"/>
    </source>
</evidence>
<keyword evidence="9 10" id="KW-0486">Methionine biosynthesis</keyword>
<feature type="active site" description="Proton donor" evidence="10">
    <location>
        <position position="693"/>
    </location>
</feature>
<feature type="binding site" evidence="10">
    <location>
        <position position="114"/>
    </location>
    <ligand>
        <name>5-methyltetrahydropteroyltri-L-glutamate</name>
        <dbReference type="ChEBI" id="CHEBI:58207"/>
    </ligand>
</feature>
<feature type="binding site" evidence="10">
    <location>
        <position position="559"/>
    </location>
    <ligand>
        <name>5-methyltetrahydropteroyltri-L-glutamate</name>
        <dbReference type="ChEBI" id="CHEBI:58207"/>
    </ligand>
</feature>
<reference evidence="13 14" key="1">
    <citation type="submission" date="2020-12" db="EMBL/GenBank/DDBJ databases">
        <title>Vagococcus allomyrinae sp. nov. and Enterococcus lavae sp. nov., isolated from the larvae of Allomyrina dichotoma.</title>
        <authorList>
            <person name="Lee S.D."/>
        </authorList>
    </citation>
    <scope>NUCLEOTIDE SEQUENCE [LARGE SCALE GENOMIC DNA]</scope>
    <source>
        <strain evidence="13 14">BWM-S5</strain>
    </source>
</reference>
<dbReference type="CDD" id="cd03311">
    <property type="entry name" value="CIMS_C_terminal_like"/>
    <property type="match status" value="1"/>
</dbReference>
<dbReference type="InterPro" id="IPR006276">
    <property type="entry name" value="Cobalamin-indep_Met_synthase"/>
</dbReference>
<feature type="domain" description="Cobalamin-independent methionine synthase MetE C-terminal/archaeal" evidence="11">
    <location>
        <begin position="424"/>
        <end position="747"/>
    </location>
</feature>
<feature type="binding site" evidence="10">
    <location>
        <position position="482"/>
    </location>
    <ligand>
        <name>L-homocysteine</name>
        <dbReference type="ChEBI" id="CHEBI:58199"/>
    </ligand>
</feature>
<evidence type="ECO:0000256" key="7">
    <source>
        <dbReference type="ARBA" id="ARBA00022723"/>
    </source>
</evidence>
<evidence type="ECO:0000313" key="14">
    <source>
        <dbReference type="Proteomes" id="UP000673375"/>
    </source>
</evidence>
<evidence type="ECO:0000256" key="3">
    <source>
        <dbReference type="ARBA" id="ARBA00009553"/>
    </source>
</evidence>
<feature type="binding site" evidence="10">
    <location>
        <position position="603"/>
    </location>
    <ligand>
        <name>5-methyltetrahydropteroyltri-L-glutamate</name>
        <dbReference type="ChEBI" id="CHEBI:58207"/>
    </ligand>
</feature>
<dbReference type="HAMAP" id="MF_00172">
    <property type="entry name" value="Meth_synth"/>
    <property type="match status" value="1"/>
</dbReference>
<dbReference type="SUPFAM" id="SSF51726">
    <property type="entry name" value="UROD/MetE-like"/>
    <property type="match status" value="2"/>
</dbReference>
<comment type="catalytic activity">
    <reaction evidence="10">
        <text>5-methyltetrahydropteroyltri-L-glutamate + L-homocysteine = tetrahydropteroyltri-L-glutamate + L-methionine</text>
        <dbReference type="Rhea" id="RHEA:21196"/>
        <dbReference type="ChEBI" id="CHEBI:57844"/>
        <dbReference type="ChEBI" id="CHEBI:58140"/>
        <dbReference type="ChEBI" id="CHEBI:58199"/>
        <dbReference type="ChEBI" id="CHEBI:58207"/>
        <dbReference type="EC" id="2.1.1.14"/>
    </reaction>
</comment>
<accession>A0ABS4CN21</accession>
<evidence type="ECO:0000256" key="1">
    <source>
        <dbReference type="ARBA" id="ARBA00002777"/>
    </source>
</evidence>
<sequence length="760" mass="85854">MKTTVVGFPRIGENRELKVATESYFRGDITQEELVDKGKQLRRMHWNLLKEKGISLIPSNDFSFYDTTLDTAVLLNIIPKRFLDLKLSPLDTYFALARGYQGKAGDVTALPMKKWFNTNYHYLTPEFEETTEVKVAGTKLFDEYLEAKALGIETKPVVLGPFTLIKLATFNGTTEEAQLQGLITAYKEIIATLNELGAQWIQLDEPSLVKDISEEDRELFLTIYQELTADSRTVKLLLQTYFGDVRDIYADLLAVGVDGIGLDLVEGKKTLELIKTLGFPQNKQLFAGVVNGKNIWRNDYRQTLGILEQLPQEQLVLSTSCSLLHVPFSVEQEVFPEETAQHFAFAKEKLSELTELAAIVDQTAGALINEPLAANQQLFRSERVLENKKLARKVAGLTEADFQRQPAFEERSIVQKYTLDLPILPTTTIGSFPQTREVKATRAKFKKAAISKETYQEFLEGKIADCVAFQEEIGLDVLVHGEFERNDMVEYFGENLEGFLFSKNAWVQSYGTRCVKPPIIWGDVSRKRPITVAWSAFAQQLTNKPVKGMLTGPVTILNWSFPREDISIKESTLQIALAIQEEVLDLEANGIKIIQIDEAALREKLPLRRSDWYQEYLDWAIPAFRLVHSKVAVQTQIHTHMCYSEFADILPAIDQMDADVISFEASRSNLSLLEALNAHHFQTAVGPGVYDIHSPRVPSVVELTTTIKTLLEKIPVEKLWINPDCGLKTRGEKETFASLENMTQAASQVREALVYEPVRE</sequence>
<evidence type="ECO:0000256" key="9">
    <source>
        <dbReference type="ARBA" id="ARBA00023167"/>
    </source>
</evidence>
<dbReference type="NCBIfam" id="NF003556">
    <property type="entry name" value="PRK05222.1"/>
    <property type="match status" value="1"/>
</dbReference>
<dbReference type="Gene3D" id="3.20.20.210">
    <property type="match status" value="2"/>
</dbReference>
<evidence type="ECO:0000259" key="12">
    <source>
        <dbReference type="Pfam" id="PF08267"/>
    </source>
</evidence>
<dbReference type="PANTHER" id="PTHR30519">
    <property type="entry name" value="5-METHYLTETRAHYDROPTEROYLTRIGLUTAMATE--HOMOCYSTEINE METHYLTRANSFERASE"/>
    <property type="match status" value="1"/>
</dbReference>
<dbReference type="PIRSF" id="PIRSF000382">
    <property type="entry name" value="MeTrfase_B12_ind"/>
    <property type="match status" value="1"/>
</dbReference>
<evidence type="ECO:0000256" key="10">
    <source>
        <dbReference type="HAMAP-Rule" id="MF_00172"/>
    </source>
</evidence>
<feature type="binding site" evidence="10">
    <location>
        <position position="640"/>
    </location>
    <ligand>
        <name>Zn(2+)</name>
        <dbReference type="ChEBI" id="CHEBI:29105"/>
        <note>catalytic</note>
    </ligand>
</feature>
<comment type="function">
    <text evidence="1 10">Catalyzes the transfer of a methyl group from 5-methyltetrahydrofolate to homocysteine resulting in methionine formation.</text>
</comment>